<dbReference type="InterPro" id="IPR013087">
    <property type="entry name" value="Znf_C2H2_type"/>
</dbReference>
<dbReference type="PROSITE" id="PS50157">
    <property type="entry name" value="ZINC_FINGER_C2H2_2"/>
    <property type="match status" value="1"/>
</dbReference>
<gene>
    <name evidence="4" type="ORF">WA026_020862</name>
</gene>
<dbReference type="EMBL" id="JARQZJ010000075">
    <property type="protein sequence ID" value="KAK9882340.1"/>
    <property type="molecule type" value="Genomic_DNA"/>
</dbReference>
<feature type="domain" description="C2H2-type" evidence="3">
    <location>
        <begin position="40"/>
        <end position="67"/>
    </location>
</feature>
<evidence type="ECO:0000256" key="2">
    <source>
        <dbReference type="SAM" id="MobiDB-lite"/>
    </source>
</evidence>
<dbReference type="AlphaFoldDB" id="A0AAW1UIJ0"/>
<dbReference type="SUPFAM" id="SSF57667">
    <property type="entry name" value="beta-beta-alpha zinc fingers"/>
    <property type="match status" value="1"/>
</dbReference>
<proteinExistence type="predicted"/>
<name>A0AAW1UIJ0_9CUCU</name>
<evidence type="ECO:0000259" key="3">
    <source>
        <dbReference type="PROSITE" id="PS50157"/>
    </source>
</evidence>
<comment type="caution">
    <text evidence="4">The sequence shown here is derived from an EMBL/GenBank/DDBJ whole genome shotgun (WGS) entry which is preliminary data.</text>
</comment>
<keyword evidence="1" id="KW-0863">Zinc-finger</keyword>
<dbReference type="Pfam" id="PF00096">
    <property type="entry name" value="zf-C2H2"/>
    <property type="match status" value="1"/>
</dbReference>
<dbReference type="InterPro" id="IPR036236">
    <property type="entry name" value="Znf_C2H2_sf"/>
</dbReference>
<evidence type="ECO:0000256" key="1">
    <source>
        <dbReference type="PROSITE-ProRule" id="PRU00042"/>
    </source>
</evidence>
<dbReference type="Gene3D" id="3.30.160.60">
    <property type="entry name" value="Classic Zinc Finger"/>
    <property type="match status" value="1"/>
</dbReference>
<feature type="compositionally biased region" description="Low complexity" evidence="2">
    <location>
        <begin position="19"/>
        <end position="30"/>
    </location>
</feature>
<evidence type="ECO:0000313" key="5">
    <source>
        <dbReference type="Proteomes" id="UP001431783"/>
    </source>
</evidence>
<evidence type="ECO:0000313" key="4">
    <source>
        <dbReference type="EMBL" id="KAK9882340.1"/>
    </source>
</evidence>
<dbReference type="GO" id="GO:0008270">
    <property type="term" value="F:zinc ion binding"/>
    <property type="evidence" value="ECO:0007669"/>
    <property type="project" value="UniProtKB-KW"/>
</dbReference>
<reference evidence="4 5" key="1">
    <citation type="submission" date="2023-03" db="EMBL/GenBank/DDBJ databases">
        <title>Genome insight into feeding habits of ladybird beetles.</title>
        <authorList>
            <person name="Li H.-S."/>
            <person name="Huang Y.-H."/>
            <person name="Pang H."/>
        </authorList>
    </citation>
    <scope>NUCLEOTIDE SEQUENCE [LARGE SCALE GENOMIC DNA]</scope>
    <source>
        <strain evidence="4">SYSU_2023b</strain>
        <tissue evidence="4">Whole body</tissue>
    </source>
</reference>
<feature type="region of interest" description="Disordered" evidence="2">
    <location>
        <begin position="14"/>
        <end position="39"/>
    </location>
</feature>
<keyword evidence="5" id="KW-1185">Reference proteome</keyword>
<dbReference type="Proteomes" id="UP001431783">
    <property type="component" value="Unassembled WGS sequence"/>
</dbReference>
<dbReference type="SMART" id="SM00355">
    <property type="entry name" value="ZnF_C2H2"/>
    <property type="match status" value="2"/>
</dbReference>
<accession>A0AAW1UIJ0</accession>
<dbReference type="Pfam" id="PF13909">
    <property type="entry name" value="zf-H2C2_5"/>
    <property type="match status" value="1"/>
</dbReference>
<protein>
    <recommendedName>
        <fullName evidence="3">C2H2-type domain-containing protein</fullName>
    </recommendedName>
</protein>
<keyword evidence="1" id="KW-0479">Metal-binding</keyword>
<keyword evidence="1" id="KW-0862">Zinc</keyword>
<sequence>MMIMRQTFKESMIPTLNRSTSLSDKTSKTLNRSTSDGSGYDCSDCGRIYKLKSSLRNHQKWECGKEPQFKCPYCVYKAKQKMHMARHMERMHREIDYSAVKTEVVVKNENSQSQ</sequence>
<organism evidence="4 5">
    <name type="scientific">Henosepilachna vigintioctopunctata</name>
    <dbReference type="NCBI Taxonomy" id="420089"/>
    <lineage>
        <taxon>Eukaryota</taxon>
        <taxon>Metazoa</taxon>
        <taxon>Ecdysozoa</taxon>
        <taxon>Arthropoda</taxon>
        <taxon>Hexapoda</taxon>
        <taxon>Insecta</taxon>
        <taxon>Pterygota</taxon>
        <taxon>Neoptera</taxon>
        <taxon>Endopterygota</taxon>
        <taxon>Coleoptera</taxon>
        <taxon>Polyphaga</taxon>
        <taxon>Cucujiformia</taxon>
        <taxon>Coccinelloidea</taxon>
        <taxon>Coccinellidae</taxon>
        <taxon>Epilachninae</taxon>
        <taxon>Epilachnini</taxon>
        <taxon>Henosepilachna</taxon>
    </lineage>
</organism>